<protein>
    <submittedName>
        <fullName evidence="2">Membrane protein</fullName>
    </submittedName>
</protein>
<sequence>MTTVAHRRRTAGWITGLVGFFFIIAGMLAACALLWIIVQFIWTMFLIFLQGAGPSTGNFQDPNYGRFVE</sequence>
<dbReference type="Proteomes" id="UP000241884">
    <property type="component" value="Segment"/>
</dbReference>
<accession>A0A2L0HLN3</accession>
<keyword evidence="1" id="KW-1133">Transmembrane helix</keyword>
<gene>
    <name evidence="2" type="primary">32</name>
    <name evidence="2" type="ORF">PBI_AUBERGINE_32</name>
</gene>
<dbReference type="PROSITE" id="PS51257">
    <property type="entry name" value="PROKAR_LIPOPROTEIN"/>
    <property type="match status" value="1"/>
</dbReference>
<proteinExistence type="predicted"/>
<dbReference type="EMBL" id="MG839015">
    <property type="protein sequence ID" value="AUX82619.1"/>
    <property type="molecule type" value="Genomic_DNA"/>
</dbReference>
<feature type="transmembrane region" description="Helical" evidence="1">
    <location>
        <begin position="12"/>
        <end position="42"/>
    </location>
</feature>
<keyword evidence="1" id="KW-0812">Transmembrane</keyword>
<reference evidence="3" key="1">
    <citation type="submission" date="2018-01" db="EMBL/GenBank/DDBJ databases">
        <authorList>
            <person name="Gaut B.S."/>
            <person name="Morton B.R."/>
            <person name="Clegg M.T."/>
            <person name="Duvall M.R."/>
        </authorList>
    </citation>
    <scope>NUCLEOTIDE SEQUENCE [LARGE SCALE GENOMIC DNA]</scope>
</reference>
<organism evidence="2 3">
    <name type="scientific">Microbacterium phage Aubergine</name>
    <dbReference type="NCBI Taxonomy" id="2079577"/>
    <lineage>
        <taxon>Viruses</taxon>
        <taxon>Duplodnaviria</taxon>
        <taxon>Heunggongvirae</taxon>
        <taxon>Uroviricota</taxon>
        <taxon>Caudoviricetes</taxon>
        <taxon>Ilzatvirus</taxon>
        <taxon>Ilzatvirus ilzat</taxon>
    </lineage>
</organism>
<keyword evidence="1" id="KW-0472">Membrane</keyword>
<evidence type="ECO:0000313" key="3">
    <source>
        <dbReference type="Proteomes" id="UP000241884"/>
    </source>
</evidence>
<evidence type="ECO:0000313" key="2">
    <source>
        <dbReference type="EMBL" id="AUX82619.1"/>
    </source>
</evidence>
<evidence type="ECO:0000256" key="1">
    <source>
        <dbReference type="SAM" id="Phobius"/>
    </source>
</evidence>
<name>A0A2L0HLN3_9CAUD</name>